<dbReference type="InterPro" id="IPR035986">
    <property type="entry name" value="PKD_dom_sf"/>
</dbReference>
<sequence>MLRSRDTNIIKLTTFILAILCHYQFAFGQVDSDNGLFTADYASGCAPLTVNVSPTEPSEADGFIYEFNGNFAGIVEDESYEYTEPGIYTIAYIKNAGASDPETDFLTITILPAGTSPQFDIFTCKNNEILIDFSRDENFENFTIRYGDGSSPEAVNSPQTQVRHTYSIIPNPINIVVEGNNNTAGDAGNCPTVTEGVNLISGGLTQADFTEVITENYSSSDGRITLNFNLQDNNIYRLYQSTSTNGFSELDTITGTETSRTVTSLNTAANTYCFRVDAYDACDNTFVQSVNACNLRITGQATNAQNQISWVTSTTPLSNLAIYRDGNLFDDVSPATNTGSWNDTDLTCNQDYVYFAETFYAGTNDLNGFSMTSNTVTLTALFNEPLPATSNLIADINIDESISLTWTSPDPKYDYQILKSTNNSKLVPIDRVNVEQYTDEATDLDFINCYSVRTADNCGNFSKNDPVICPTILDGEFIVSSGTADLQWTEYISEEYSVVDYEVQYLDQDYNLLETLYAGQDLSIIEKPVNIVQRAYLRIKILLSDGSIVYSNLVPADLSPAVIHPTAFTPNGDMLNDEITFFGRFISNYNIYLYNRWGEFIKELDNNNPTWNGIVKGEEVESGTYVYVIEGVTETGAPFNQKGSITLIR</sequence>
<dbReference type="SUPFAM" id="SSF49299">
    <property type="entry name" value="PKD domain"/>
    <property type="match status" value="1"/>
</dbReference>
<dbReference type="Gene3D" id="2.60.40.10">
    <property type="entry name" value="Immunoglobulins"/>
    <property type="match status" value="1"/>
</dbReference>
<proteinExistence type="predicted"/>
<keyword evidence="2" id="KW-1185">Reference proteome</keyword>
<evidence type="ECO:0000313" key="2">
    <source>
        <dbReference type="Proteomes" id="UP001209885"/>
    </source>
</evidence>
<protein>
    <submittedName>
        <fullName evidence="1">Gliding motility-associated C-terminal domain-containing protein</fullName>
    </submittedName>
</protein>
<dbReference type="InterPro" id="IPR026341">
    <property type="entry name" value="T9SS_type_B"/>
</dbReference>
<dbReference type="EMBL" id="JAPFQN010000001">
    <property type="protein sequence ID" value="MCX2742400.1"/>
    <property type="molecule type" value="Genomic_DNA"/>
</dbReference>
<dbReference type="RefSeq" id="WP_266054637.1">
    <property type="nucleotide sequence ID" value="NZ_JAPFQN010000001.1"/>
</dbReference>
<reference evidence="1 2" key="1">
    <citation type="submission" date="2022-11" db="EMBL/GenBank/DDBJ databases">
        <title>The characterization of three novel Bacteroidetes species and genomic analysis of their roles in tidal elemental geochemical cycles.</title>
        <authorList>
            <person name="Ma K."/>
        </authorList>
    </citation>
    <scope>NUCLEOTIDE SEQUENCE [LARGE SCALE GENOMIC DNA]</scope>
    <source>
        <strain evidence="1 2">M17</strain>
    </source>
</reference>
<dbReference type="InterPro" id="IPR013783">
    <property type="entry name" value="Ig-like_fold"/>
</dbReference>
<organism evidence="1 2">
    <name type="scientific">Mangrovivirga halotolerans</name>
    <dbReference type="NCBI Taxonomy" id="2993936"/>
    <lineage>
        <taxon>Bacteria</taxon>
        <taxon>Pseudomonadati</taxon>
        <taxon>Bacteroidota</taxon>
        <taxon>Cytophagia</taxon>
        <taxon>Cytophagales</taxon>
        <taxon>Mangrovivirgaceae</taxon>
        <taxon>Mangrovivirga</taxon>
    </lineage>
</organism>
<dbReference type="NCBIfam" id="TIGR04131">
    <property type="entry name" value="Bac_Flav_CTERM"/>
    <property type="match status" value="1"/>
</dbReference>
<dbReference type="Proteomes" id="UP001209885">
    <property type="component" value="Unassembled WGS sequence"/>
</dbReference>
<name>A0ABT3RKT3_9BACT</name>
<comment type="caution">
    <text evidence="1">The sequence shown here is derived from an EMBL/GenBank/DDBJ whole genome shotgun (WGS) entry which is preliminary data.</text>
</comment>
<dbReference type="Pfam" id="PF13585">
    <property type="entry name" value="CHU_C"/>
    <property type="match status" value="1"/>
</dbReference>
<accession>A0ABT3RKT3</accession>
<gene>
    <name evidence="1" type="ORF">OO013_00910</name>
</gene>
<evidence type="ECO:0000313" key="1">
    <source>
        <dbReference type="EMBL" id="MCX2742400.1"/>
    </source>
</evidence>